<evidence type="ECO:0000259" key="4">
    <source>
        <dbReference type="PROSITE" id="PS50949"/>
    </source>
</evidence>
<dbReference type="Pfam" id="PF00392">
    <property type="entry name" value="GntR"/>
    <property type="match status" value="1"/>
</dbReference>
<evidence type="ECO:0000256" key="1">
    <source>
        <dbReference type="ARBA" id="ARBA00023015"/>
    </source>
</evidence>
<keyword evidence="3" id="KW-0804">Transcription</keyword>
<dbReference type="SUPFAM" id="SSF48008">
    <property type="entry name" value="GntR ligand-binding domain-like"/>
    <property type="match status" value="1"/>
</dbReference>
<gene>
    <name evidence="5" type="ORF">ACFQ42_04620</name>
</gene>
<organism evidence="5 6">
    <name type="scientific">Companilactobacillus keshanensis</name>
    <dbReference type="NCBI Taxonomy" id="2486003"/>
    <lineage>
        <taxon>Bacteria</taxon>
        <taxon>Bacillati</taxon>
        <taxon>Bacillota</taxon>
        <taxon>Bacilli</taxon>
        <taxon>Lactobacillales</taxon>
        <taxon>Lactobacillaceae</taxon>
        <taxon>Companilactobacillus</taxon>
    </lineage>
</organism>
<reference evidence="6" key="1">
    <citation type="journal article" date="2019" name="Int. J. Syst. Evol. Microbiol.">
        <title>The Global Catalogue of Microorganisms (GCM) 10K type strain sequencing project: providing services to taxonomists for standard genome sequencing and annotation.</title>
        <authorList>
            <consortium name="The Broad Institute Genomics Platform"/>
            <consortium name="The Broad Institute Genome Sequencing Center for Infectious Disease"/>
            <person name="Wu L."/>
            <person name="Ma J."/>
        </authorList>
    </citation>
    <scope>NUCLEOTIDE SEQUENCE [LARGE SCALE GENOMIC DNA]</scope>
    <source>
        <strain evidence="6">CCM 8936</strain>
    </source>
</reference>
<keyword evidence="6" id="KW-1185">Reference proteome</keyword>
<evidence type="ECO:0000313" key="6">
    <source>
        <dbReference type="Proteomes" id="UP001597251"/>
    </source>
</evidence>
<evidence type="ECO:0000313" key="5">
    <source>
        <dbReference type="EMBL" id="MFD1418018.1"/>
    </source>
</evidence>
<accession>A0ABW4BS39</accession>
<dbReference type="RefSeq" id="WP_125678261.1">
    <property type="nucleotide sequence ID" value="NZ_JBHTOI010000031.1"/>
</dbReference>
<dbReference type="Gene3D" id="1.10.10.10">
    <property type="entry name" value="Winged helix-like DNA-binding domain superfamily/Winged helix DNA-binding domain"/>
    <property type="match status" value="1"/>
</dbReference>
<dbReference type="EMBL" id="JBHTOI010000031">
    <property type="protein sequence ID" value="MFD1418018.1"/>
    <property type="molecule type" value="Genomic_DNA"/>
</dbReference>
<proteinExistence type="predicted"/>
<dbReference type="InterPro" id="IPR011711">
    <property type="entry name" value="GntR_C"/>
</dbReference>
<keyword evidence="1" id="KW-0805">Transcription regulation</keyword>
<name>A0ABW4BS39_9LACO</name>
<dbReference type="Proteomes" id="UP001597251">
    <property type="component" value="Unassembled WGS sequence"/>
</dbReference>
<dbReference type="SMART" id="SM00895">
    <property type="entry name" value="FCD"/>
    <property type="match status" value="1"/>
</dbReference>
<protein>
    <submittedName>
        <fullName evidence="5">GntR family transcriptional regulator</fullName>
    </submittedName>
</protein>
<dbReference type="InterPro" id="IPR036390">
    <property type="entry name" value="WH_DNA-bd_sf"/>
</dbReference>
<dbReference type="SMART" id="SM00345">
    <property type="entry name" value="HTH_GNTR"/>
    <property type="match status" value="1"/>
</dbReference>
<keyword evidence="2" id="KW-0238">DNA-binding</keyword>
<dbReference type="Pfam" id="PF07729">
    <property type="entry name" value="FCD"/>
    <property type="match status" value="1"/>
</dbReference>
<dbReference type="PROSITE" id="PS50949">
    <property type="entry name" value="HTH_GNTR"/>
    <property type="match status" value="1"/>
</dbReference>
<evidence type="ECO:0000256" key="2">
    <source>
        <dbReference type="ARBA" id="ARBA00023125"/>
    </source>
</evidence>
<dbReference type="Gene3D" id="1.20.120.530">
    <property type="entry name" value="GntR ligand-binding domain-like"/>
    <property type="match status" value="1"/>
</dbReference>
<comment type="caution">
    <text evidence="5">The sequence shown here is derived from an EMBL/GenBank/DDBJ whole genome shotgun (WGS) entry which is preliminary data.</text>
</comment>
<dbReference type="InterPro" id="IPR008920">
    <property type="entry name" value="TF_FadR/GntR_C"/>
</dbReference>
<evidence type="ECO:0000256" key="3">
    <source>
        <dbReference type="ARBA" id="ARBA00023163"/>
    </source>
</evidence>
<dbReference type="InterPro" id="IPR000524">
    <property type="entry name" value="Tscrpt_reg_HTH_GntR"/>
</dbReference>
<feature type="domain" description="HTH gntR-type" evidence="4">
    <location>
        <begin position="6"/>
        <end position="76"/>
    </location>
</feature>
<dbReference type="PANTHER" id="PTHR43537:SF24">
    <property type="entry name" value="GLUCONATE OPERON TRANSCRIPTIONAL REPRESSOR"/>
    <property type="match status" value="1"/>
</dbReference>
<dbReference type="PANTHER" id="PTHR43537">
    <property type="entry name" value="TRANSCRIPTIONAL REGULATOR, GNTR FAMILY"/>
    <property type="match status" value="1"/>
</dbReference>
<dbReference type="InterPro" id="IPR036388">
    <property type="entry name" value="WH-like_DNA-bd_sf"/>
</dbReference>
<dbReference type="SUPFAM" id="SSF46785">
    <property type="entry name" value="Winged helix' DNA-binding domain"/>
    <property type="match status" value="1"/>
</dbReference>
<dbReference type="CDD" id="cd07377">
    <property type="entry name" value="WHTH_GntR"/>
    <property type="match status" value="1"/>
</dbReference>
<dbReference type="PRINTS" id="PR00035">
    <property type="entry name" value="HTHGNTR"/>
</dbReference>
<sequence length="206" mass="23857">MQKKEAPNNIQAYETLRDQILNGKIPANTKLTETMLADKLNISRTPIREAIIRLEEEGLVKNKYVYIPSETDIRHIFQVRSILEGFAAKYSADFISTESLNKLKEYIKTARNGDDNDKLKANYLFHQTIVEETHNPEIVKIINKMQSIIYLMRKTVTLQHRPHLIDEHEEICQEIENGNGEKAEKLVQDHLAKDLEFSINRLGITN</sequence>